<evidence type="ECO:0000313" key="1">
    <source>
        <dbReference type="EMBL" id="KAJ3813120.1"/>
    </source>
</evidence>
<dbReference type="EMBL" id="MU795002">
    <property type="protein sequence ID" value="KAJ3813120.1"/>
    <property type="molecule type" value="Genomic_DNA"/>
</dbReference>
<dbReference type="Proteomes" id="UP001163835">
    <property type="component" value="Unassembled WGS sequence"/>
</dbReference>
<name>A0ACC1U8R8_9AGAR</name>
<gene>
    <name evidence="1" type="ORF">F5876DRAFT_87267</name>
</gene>
<accession>A0ACC1U8R8</accession>
<organism evidence="1 2">
    <name type="scientific">Lentinula aff. lateritia</name>
    <dbReference type="NCBI Taxonomy" id="2804960"/>
    <lineage>
        <taxon>Eukaryota</taxon>
        <taxon>Fungi</taxon>
        <taxon>Dikarya</taxon>
        <taxon>Basidiomycota</taxon>
        <taxon>Agaricomycotina</taxon>
        <taxon>Agaricomycetes</taxon>
        <taxon>Agaricomycetidae</taxon>
        <taxon>Agaricales</taxon>
        <taxon>Marasmiineae</taxon>
        <taxon>Omphalotaceae</taxon>
        <taxon>Lentinula</taxon>
    </lineage>
</organism>
<proteinExistence type="predicted"/>
<reference evidence="1" key="1">
    <citation type="submission" date="2022-09" db="EMBL/GenBank/DDBJ databases">
        <title>A Global Phylogenomic Analysis of the Shiitake Genus Lentinula.</title>
        <authorList>
            <consortium name="DOE Joint Genome Institute"/>
            <person name="Sierra-Patev S."/>
            <person name="Min B."/>
            <person name="Naranjo-Ortiz M."/>
            <person name="Looney B."/>
            <person name="Konkel Z."/>
            <person name="Slot J.C."/>
            <person name="Sakamoto Y."/>
            <person name="Steenwyk J.L."/>
            <person name="Rokas A."/>
            <person name="Carro J."/>
            <person name="Camarero S."/>
            <person name="Ferreira P."/>
            <person name="Molpeceres G."/>
            <person name="Ruiz-Duenas F.J."/>
            <person name="Serrano A."/>
            <person name="Henrissat B."/>
            <person name="Drula E."/>
            <person name="Hughes K.W."/>
            <person name="Mata J.L."/>
            <person name="Ishikawa N.K."/>
            <person name="Vargas-Isla R."/>
            <person name="Ushijima S."/>
            <person name="Smith C.A."/>
            <person name="Ahrendt S."/>
            <person name="Andreopoulos W."/>
            <person name="He G."/>
            <person name="Labutti K."/>
            <person name="Lipzen A."/>
            <person name="Ng V."/>
            <person name="Riley R."/>
            <person name="Sandor L."/>
            <person name="Barry K."/>
            <person name="Martinez A.T."/>
            <person name="Xiao Y."/>
            <person name="Gibbons J.G."/>
            <person name="Terashima K."/>
            <person name="Grigoriev I.V."/>
            <person name="Hibbett D.S."/>
        </authorList>
    </citation>
    <scope>NUCLEOTIDE SEQUENCE</scope>
    <source>
        <strain evidence="1">TMI1499</strain>
    </source>
</reference>
<evidence type="ECO:0000313" key="2">
    <source>
        <dbReference type="Proteomes" id="UP001163835"/>
    </source>
</evidence>
<sequence length="237" mass="25900">MEMVAGALYKAKMIRGVCHLAIIGQEAASADITRNDEVVTLYRCHPLPGVIGELIGRQIGMSRGNSGGMHIFTPFFGGNGIVGAQVPLGAGIAFAQKNTEEATCNFAMYASGCSDILYTKLWYLPCVFVCENNKHGMVLILSFVDGMDVVVGLNSSPLWPLVRTADPSLIQNLNLFRMSDPGFIYRIREEVQRMRSMQDVQGVGTCLISSLSFQQLDKDAIEEAEASPKPNTQLCWD</sequence>
<comment type="caution">
    <text evidence="1">The sequence shown here is derived from an EMBL/GenBank/DDBJ whole genome shotgun (WGS) entry which is preliminary data.</text>
</comment>
<protein>
    <submittedName>
        <fullName evidence="1">Dehydrogenase E1 component-domain-containing protein</fullName>
    </submittedName>
</protein>
<keyword evidence="2" id="KW-1185">Reference proteome</keyword>